<evidence type="ECO:0000256" key="3">
    <source>
        <dbReference type="ARBA" id="ARBA00022676"/>
    </source>
</evidence>
<evidence type="ECO:0000256" key="1">
    <source>
        <dbReference type="ARBA" id="ARBA00004907"/>
    </source>
</evidence>
<dbReference type="Pfam" id="PF00591">
    <property type="entry name" value="Glycos_transf_3"/>
    <property type="match status" value="1"/>
</dbReference>
<dbReference type="GO" id="GO:0000287">
    <property type="term" value="F:magnesium ion binding"/>
    <property type="evidence" value="ECO:0007669"/>
    <property type="project" value="UniProtKB-UniRule"/>
</dbReference>
<comment type="pathway">
    <text evidence="1 9">Amino-acid biosynthesis; L-tryptophan biosynthesis; L-tryptophan from chorismate: step 2/5.</text>
</comment>
<dbReference type="PANTHER" id="PTHR43285:SF2">
    <property type="entry name" value="ANTHRANILATE PHOSPHORIBOSYLTRANSFERASE"/>
    <property type="match status" value="1"/>
</dbReference>
<comment type="subunit">
    <text evidence="9">Homodimer.</text>
</comment>
<dbReference type="FunFam" id="3.40.1030.10:FF:000002">
    <property type="entry name" value="Anthranilate phosphoribosyltransferase"/>
    <property type="match status" value="1"/>
</dbReference>
<sequence length="345" mass="35885">MLKELLQKVVAGQHLSESEAMQAMEQIMDGRATQAQIAGLLTALKLKGETTAEITGFARVMRSKATPVRAKHPLLVDTCGTGGDGASTFNISTAAALVLAGAGVKVAKHGNRSVSSRCGSADVLEALGVNLDLEPDEVAACLDEVGIAFLFAPALHGAMKHAAGPRRELGFRTVFNILGPLTNPAGARAQVLGVYSPALVHVMAEVLPRLGVERAFVVHGAGGLDEMSPAGPAMVGEVNNGDIKEYTINPLDYGFQQAGIEHLAGGTPEENAVIVKRILAGETGPRRDAVVMNASLGFMATGLAGDFATGVELAARSIDRGLARDKLEAMIRFTTGCKKDRVAGL</sequence>
<keyword evidence="3 9" id="KW-0328">Glycosyltransferase</keyword>
<reference evidence="12 13" key="1">
    <citation type="submission" date="2019-07" db="EMBL/GenBank/DDBJ databases">
        <title>Genomic Encyclopedia of Type Strains, Phase I: the one thousand microbial genomes (KMG-I) project.</title>
        <authorList>
            <person name="Kyrpides N."/>
        </authorList>
    </citation>
    <scope>NUCLEOTIDE SEQUENCE [LARGE SCALE GENOMIC DNA]</scope>
    <source>
        <strain evidence="12 13">DSM 6562</strain>
    </source>
</reference>
<evidence type="ECO:0000256" key="2">
    <source>
        <dbReference type="ARBA" id="ARBA00022605"/>
    </source>
</evidence>
<name>A0A5S4ZSV1_9FIRM</name>
<evidence type="ECO:0000313" key="12">
    <source>
        <dbReference type="EMBL" id="TYO96026.1"/>
    </source>
</evidence>
<keyword evidence="9" id="KW-0460">Magnesium</keyword>
<feature type="binding site" evidence="9">
    <location>
        <position position="226"/>
    </location>
    <ligand>
        <name>Mg(2+)</name>
        <dbReference type="ChEBI" id="CHEBI:18420"/>
        <label>1</label>
    </ligand>
</feature>
<feature type="binding site" evidence="9">
    <location>
        <position position="226"/>
    </location>
    <ligand>
        <name>Mg(2+)</name>
        <dbReference type="ChEBI" id="CHEBI:18420"/>
        <label>2</label>
    </ligand>
</feature>
<keyword evidence="13" id="KW-1185">Reference proteome</keyword>
<dbReference type="InterPro" id="IPR036320">
    <property type="entry name" value="Glycosyl_Trfase_fam3_N_dom_sf"/>
</dbReference>
<dbReference type="RefSeq" id="WP_166511436.1">
    <property type="nucleotide sequence ID" value="NZ_VNHM01000006.1"/>
</dbReference>
<protein>
    <recommendedName>
        <fullName evidence="9">Anthranilate phosphoribosyltransferase</fullName>
        <ecNumber evidence="9">2.4.2.18</ecNumber>
    </recommendedName>
</protein>
<evidence type="ECO:0000256" key="4">
    <source>
        <dbReference type="ARBA" id="ARBA00022679"/>
    </source>
</evidence>
<organism evidence="12 13">
    <name type="scientific">Desulfallas thermosapovorans DSM 6562</name>
    <dbReference type="NCBI Taxonomy" id="1121431"/>
    <lineage>
        <taxon>Bacteria</taxon>
        <taxon>Bacillati</taxon>
        <taxon>Bacillota</taxon>
        <taxon>Clostridia</taxon>
        <taxon>Eubacteriales</taxon>
        <taxon>Desulfallaceae</taxon>
        <taxon>Desulfallas</taxon>
    </lineage>
</organism>
<feature type="binding site" evidence="9">
    <location>
        <position position="88"/>
    </location>
    <ligand>
        <name>5-phospho-alpha-D-ribose 1-diphosphate</name>
        <dbReference type="ChEBI" id="CHEBI:58017"/>
    </ligand>
</feature>
<comment type="catalytic activity">
    <reaction evidence="7 9">
        <text>N-(5-phospho-beta-D-ribosyl)anthranilate + diphosphate = 5-phospho-alpha-D-ribose 1-diphosphate + anthranilate</text>
        <dbReference type="Rhea" id="RHEA:11768"/>
        <dbReference type="ChEBI" id="CHEBI:16567"/>
        <dbReference type="ChEBI" id="CHEBI:18277"/>
        <dbReference type="ChEBI" id="CHEBI:33019"/>
        <dbReference type="ChEBI" id="CHEBI:58017"/>
        <dbReference type="EC" id="2.4.2.18"/>
    </reaction>
</comment>
<comment type="similarity">
    <text evidence="8">In the C-terminal section; belongs to the anthranilate phosphoribosyltransferase family.</text>
</comment>
<evidence type="ECO:0000256" key="9">
    <source>
        <dbReference type="HAMAP-Rule" id="MF_00211"/>
    </source>
</evidence>
<feature type="binding site" evidence="9">
    <location>
        <position position="80"/>
    </location>
    <ligand>
        <name>anthranilate</name>
        <dbReference type="ChEBI" id="CHEBI:16567"/>
        <label>1</label>
    </ligand>
</feature>
<evidence type="ECO:0000256" key="7">
    <source>
        <dbReference type="ARBA" id="ARBA00052328"/>
    </source>
</evidence>
<feature type="binding site" evidence="9">
    <location>
        <begin position="83"/>
        <end position="84"/>
    </location>
    <ligand>
        <name>5-phospho-alpha-D-ribose 1-diphosphate</name>
        <dbReference type="ChEBI" id="CHEBI:58017"/>
    </ligand>
</feature>
<feature type="binding site" evidence="9">
    <location>
        <position position="120"/>
    </location>
    <ligand>
        <name>5-phospho-alpha-D-ribose 1-diphosphate</name>
        <dbReference type="ChEBI" id="CHEBI:58017"/>
    </ligand>
</feature>
<dbReference type="GO" id="GO:0000162">
    <property type="term" value="P:L-tryptophan biosynthetic process"/>
    <property type="evidence" value="ECO:0007669"/>
    <property type="project" value="UniProtKB-UniRule"/>
</dbReference>
<accession>A0A5S4ZSV1</accession>
<comment type="caution">
    <text evidence="12">The sequence shown here is derived from an EMBL/GenBank/DDBJ whole genome shotgun (WGS) entry which is preliminary data.</text>
</comment>
<feature type="binding site" evidence="9">
    <location>
        <position position="80"/>
    </location>
    <ligand>
        <name>5-phospho-alpha-D-ribose 1-diphosphate</name>
        <dbReference type="ChEBI" id="CHEBI:58017"/>
    </ligand>
</feature>
<dbReference type="UniPathway" id="UPA00035">
    <property type="reaction ID" value="UER00041"/>
</dbReference>
<evidence type="ECO:0000259" key="11">
    <source>
        <dbReference type="Pfam" id="PF02885"/>
    </source>
</evidence>
<comment type="cofactor">
    <cofactor evidence="9">
        <name>Mg(2+)</name>
        <dbReference type="ChEBI" id="CHEBI:18420"/>
    </cofactor>
    <text evidence="9">Binds 2 magnesium ions per monomer.</text>
</comment>
<dbReference type="InterPro" id="IPR035902">
    <property type="entry name" value="Nuc_phospho_transferase"/>
</dbReference>
<gene>
    <name evidence="9" type="primary">trpD</name>
    <name evidence="12" type="ORF">LX24_01417</name>
</gene>
<dbReference type="Gene3D" id="3.40.1030.10">
    <property type="entry name" value="Nucleoside phosphorylase/phosphoribosyltransferase catalytic domain"/>
    <property type="match status" value="1"/>
</dbReference>
<dbReference type="HAMAP" id="MF_00211">
    <property type="entry name" value="TrpD"/>
    <property type="match status" value="1"/>
</dbReference>
<comment type="function">
    <text evidence="9">Catalyzes the transfer of the phosphoribosyl group of 5-phosphorylribose-1-pyrophosphate (PRPP) to anthranilate to yield N-(5'-phosphoribosyl)-anthranilate (PRA).</text>
</comment>
<evidence type="ECO:0000256" key="8">
    <source>
        <dbReference type="ARBA" id="ARBA00061188"/>
    </source>
</evidence>
<feature type="domain" description="Glycosyl transferase family 3 N-terminal" evidence="11">
    <location>
        <begin position="3"/>
        <end position="65"/>
    </location>
</feature>
<dbReference type="Pfam" id="PF02885">
    <property type="entry name" value="Glycos_trans_3N"/>
    <property type="match status" value="1"/>
</dbReference>
<dbReference type="SUPFAM" id="SSF47648">
    <property type="entry name" value="Nucleoside phosphorylase/phosphoribosyltransferase N-terminal domain"/>
    <property type="match status" value="1"/>
</dbReference>
<dbReference type="Proteomes" id="UP000323166">
    <property type="component" value="Unassembled WGS sequence"/>
</dbReference>
<dbReference type="EC" id="2.4.2.18" evidence="9"/>
<dbReference type="PANTHER" id="PTHR43285">
    <property type="entry name" value="ANTHRANILATE PHOSPHORIBOSYLTRANSFERASE"/>
    <property type="match status" value="1"/>
</dbReference>
<evidence type="ECO:0000313" key="13">
    <source>
        <dbReference type="Proteomes" id="UP000323166"/>
    </source>
</evidence>
<dbReference type="GO" id="GO:0004048">
    <property type="term" value="F:anthranilate phosphoribosyltransferase activity"/>
    <property type="evidence" value="ECO:0007669"/>
    <property type="project" value="UniProtKB-UniRule"/>
</dbReference>
<dbReference type="AlphaFoldDB" id="A0A5S4ZSV1"/>
<dbReference type="SUPFAM" id="SSF52418">
    <property type="entry name" value="Nucleoside phosphorylase/phosphoribosyltransferase catalytic domain"/>
    <property type="match status" value="1"/>
</dbReference>
<dbReference type="GO" id="GO:0005829">
    <property type="term" value="C:cytosol"/>
    <property type="evidence" value="ECO:0007669"/>
    <property type="project" value="TreeGrafter"/>
</dbReference>
<dbReference type="Gene3D" id="1.20.970.10">
    <property type="entry name" value="Transferase, Pyrimidine Nucleoside Phosphorylase, Chain C"/>
    <property type="match status" value="1"/>
</dbReference>
<evidence type="ECO:0000256" key="5">
    <source>
        <dbReference type="ARBA" id="ARBA00022822"/>
    </source>
</evidence>
<keyword evidence="4 9" id="KW-0808">Transferase</keyword>
<keyword evidence="2 9" id="KW-0028">Amino-acid biosynthesis</keyword>
<keyword evidence="6 9" id="KW-0057">Aromatic amino acid biosynthesis</keyword>
<dbReference type="EMBL" id="VNHM01000006">
    <property type="protein sequence ID" value="TYO96026.1"/>
    <property type="molecule type" value="Genomic_DNA"/>
</dbReference>
<comment type="caution">
    <text evidence="9">Lacks conserved residue(s) required for the propagation of feature annotation.</text>
</comment>
<keyword evidence="5 9" id="KW-0822">Tryptophan biosynthesis</keyword>
<dbReference type="NCBIfam" id="TIGR01245">
    <property type="entry name" value="trpD"/>
    <property type="match status" value="1"/>
</dbReference>
<keyword evidence="9" id="KW-0479">Metal-binding</keyword>
<dbReference type="InterPro" id="IPR005940">
    <property type="entry name" value="Anthranilate_Pribosyl_Tfrase"/>
</dbReference>
<dbReference type="InterPro" id="IPR017459">
    <property type="entry name" value="Glycosyl_Trfase_fam3_N_dom"/>
</dbReference>
<comment type="similarity">
    <text evidence="9">Belongs to the anthranilate phosphoribosyltransferase family.</text>
</comment>
<feature type="binding site" evidence="9">
    <location>
        <position position="225"/>
    </location>
    <ligand>
        <name>Mg(2+)</name>
        <dbReference type="ChEBI" id="CHEBI:18420"/>
        <label>2</label>
    </ligand>
</feature>
<evidence type="ECO:0000259" key="10">
    <source>
        <dbReference type="Pfam" id="PF00591"/>
    </source>
</evidence>
<proteinExistence type="inferred from homology"/>
<feature type="binding site" evidence="9">
    <location>
        <begin position="108"/>
        <end position="116"/>
    </location>
    <ligand>
        <name>5-phospho-alpha-D-ribose 1-diphosphate</name>
        <dbReference type="ChEBI" id="CHEBI:58017"/>
    </ligand>
</feature>
<feature type="domain" description="Glycosyl transferase family 3" evidence="10">
    <location>
        <begin position="74"/>
        <end position="323"/>
    </location>
</feature>
<evidence type="ECO:0000256" key="6">
    <source>
        <dbReference type="ARBA" id="ARBA00023141"/>
    </source>
</evidence>
<dbReference type="InterPro" id="IPR000312">
    <property type="entry name" value="Glycosyl_Trfase_fam3"/>
</dbReference>
<feature type="binding site" evidence="9">
    <location>
        <position position="92"/>
    </location>
    <ligand>
        <name>Mg(2+)</name>
        <dbReference type="ChEBI" id="CHEBI:18420"/>
        <label>1</label>
    </ligand>
</feature>
<feature type="binding site" evidence="9">
    <location>
        <begin position="90"/>
        <end position="93"/>
    </location>
    <ligand>
        <name>5-phospho-alpha-D-ribose 1-diphosphate</name>
        <dbReference type="ChEBI" id="CHEBI:58017"/>
    </ligand>
</feature>
<feature type="binding site" evidence="9">
    <location>
        <position position="111"/>
    </location>
    <ligand>
        <name>anthranilate</name>
        <dbReference type="ChEBI" id="CHEBI:16567"/>
        <label>1</label>
    </ligand>
</feature>
<feature type="binding site" evidence="9">
    <location>
        <position position="166"/>
    </location>
    <ligand>
        <name>anthranilate</name>
        <dbReference type="ChEBI" id="CHEBI:16567"/>
        <label>2</label>
    </ligand>
</feature>